<feature type="domain" description="PX" evidence="2">
    <location>
        <begin position="75"/>
        <end position="176"/>
    </location>
</feature>
<evidence type="ECO:0000313" key="3">
    <source>
        <dbReference type="EMBL" id="CAD7632433.1"/>
    </source>
</evidence>
<dbReference type="Gene3D" id="3.30.1520.10">
    <property type="entry name" value="Phox-like domain"/>
    <property type="match status" value="1"/>
</dbReference>
<keyword evidence="4" id="KW-1185">Reference proteome</keyword>
<dbReference type="SUPFAM" id="SSF64268">
    <property type="entry name" value="PX domain"/>
    <property type="match status" value="1"/>
</dbReference>
<evidence type="ECO:0000259" key="2">
    <source>
        <dbReference type="PROSITE" id="PS50195"/>
    </source>
</evidence>
<feature type="non-terminal residue" evidence="3">
    <location>
        <position position="1"/>
    </location>
</feature>
<accession>A0A7R9L213</accession>
<dbReference type="GO" id="GO:0035091">
    <property type="term" value="F:phosphatidylinositol binding"/>
    <property type="evidence" value="ECO:0007669"/>
    <property type="project" value="InterPro"/>
</dbReference>
<dbReference type="Proteomes" id="UP000759131">
    <property type="component" value="Unassembled WGS sequence"/>
</dbReference>
<name>A0A7R9L213_9ACAR</name>
<sequence>MTANQLSVGYANPVVDDTARLDSSDYEDLPALPTADCEDFTDGHSSVQHIPYTRLYEPTTGFSDPSNSWLLPGCPLTVTITAAEHRDGHHILNPYLYTIQVEHQQFKWLVRRRHTHFKSLHQALLMYRTSLRIPLPLKTLRDRRKSVSAKNRKPVPRFPRRPEALILSPEALDERK</sequence>
<feature type="compositionally biased region" description="Basic residues" evidence="1">
    <location>
        <begin position="142"/>
        <end position="159"/>
    </location>
</feature>
<gene>
    <name evidence="3" type="ORF">OSB1V03_LOCUS12836</name>
</gene>
<evidence type="ECO:0000313" key="4">
    <source>
        <dbReference type="Proteomes" id="UP000759131"/>
    </source>
</evidence>
<dbReference type="EMBL" id="OC865541">
    <property type="protein sequence ID" value="CAD7632433.1"/>
    <property type="molecule type" value="Genomic_DNA"/>
</dbReference>
<dbReference type="OrthoDB" id="6433718at2759"/>
<dbReference type="EMBL" id="CAJPIZ010010966">
    <property type="protein sequence ID" value="CAG2112863.1"/>
    <property type="molecule type" value="Genomic_DNA"/>
</dbReference>
<dbReference type="InterPro" id="IPR036871">
    <property type="entry name" value="PX_dom_sf"/>
</dbReference>
<evidence type="ECO:0000256" key="1">
    <source>
        <dbReference type="SAM" id="MobiDB-lite"/>
    </source>
</evidence>
<feature type="region of interest" description="Disordered" evidence="1">
    <location>
        <begin position="142"/>
        <end position="176"/>
    </location>
</feature>
<protein>
    <recommendedName>
        <fullName evidence="2">PX domain-containing protein</fullName>
    </recommendedName>
</protein>
<proteinExistence type="predicted"/>
<dbReference type="AlphaFoldDB" id="A0A7R9L213"/>
<dbReference type="PROSITE" id="PS50195">
    <property type="entry name" value="PX"/>
    <property type="match status" value="1"/>
</dbReference>
<dbReference type="InterPro" id="IPR001683">
    <property type="entry name" value="PX_dom"/>
</dbReference>
<reference evidence="3" key="1">
    <citation type="submission" date="2020-11" db="EMBL/GenBank/DDBJ databases">
        <authorList>
            <person name="Tran Van P."/>
        </authorList>
    </citation>
    <scope>NUCLEOTIDE SEQUENCE</scope>
</reference>
<organism evidence="3">
    <name type="scientific">Medioppia subpectinata</name>
    <dbReference type="NCBI Taxonomy" id="1979941"/>
    <lineage>
        <taxon>Eukaryota</taxon>
        <taxon>Metazoa</taxon>
        <taxon>Ecdysozoa</taxon>
        <taxon>Arthropoda</taxon>
        <taxon>Chelicerata</taxon>
        <taxon>Arachnida</taxon>
        <taxon>Acari</taxon>
        <taxon>Acariformes</taxon>
        <taxon>Sarcoptiformes</taxon>
        <taxon>Oribatida</taxon>
        <taxon>Brachypylina</taxon>
        <taxon>Oppioidea</taxon>
        <taxon>Oppiidae</taxon>
        <taxon>Medioppia</taxon>
    </lineage>
</organism>